<evidence type="ECO:0000313" key="1">
    <source>
        <dbReference type="EMBL" id="AMP05030.1"/>
    </source>
</evidence>
<proteinExistence type="predicted"/>
<dbReference type="KEGG" id="cpra:CPter91_2682"/>
<reference evidence="1 2" key="1">
    <citation type="submission" date="2015-11" db="EMBL/GenBank/DDBJ databases">
        <title>Exploring the genomic traits of fungus-feeding bacterial genus Collimonas.</title>
        <authorList>
            <person name="Song C."/>
            <person name="Schmidt R."/>
            <person name="de Jager V."/>
            <person name="Krzyzanowska D."/>
            <person name="Jongedijk E."/>
            <person name="Cankar K."/>
            <person name="Beekwilder J."/>
            <person name="van Veen A."/>
            <person name="de Boer W."/>
            <person name="van Veen J.A."/>
            <person name="Garbeva P."/>
        </authorList>
    </citation>
    <scope>NUCLEOTIDE SEQUENCE [LARGE SCALE GENOMIC DNA]</scope>
    <source>
        <strain evidence="1 2">Ter91</strain>
    </source>
</reference>
<dbReference type="AlphaFoldDB" id="A0A127Q4M0"/>
<protein>
    <submittedName>
        <fullName evidence="1">Uncharacterized protein</fullName>
    </submittedName>
</protein>
<dbReference type="PATRIC" id="fig|279113.9.peg.2645"/>
<accession>A0A127Q4M0</accession>
<sequence>MILKKPLPTILVIAAPLLWMRPGMPGICTIGSEIATNSQVKYLK</sequence>
<evidence type="ECO:0000313" key="2">
    <source>
        <dbReference type="Proteomes" id="UP000074561"/>
    </source>
</evidence>
<dbReference type="Proteomes" id="UP000074561">
    <property type="component" value="Chromosome"/>
</dbReference>
<dbReference type="EMBL" id="CP013234">
    <property type="protein sequence ID" value="AMP05030.1"/>
    <property type="molecule type" value="Genomic_DNA"/>
</dbReference>
<organism evidence="1 2">
    <name type="scientific">Collimonas pratensis</name>
    <dbReference type="NCBI Taxonomy" id="279113"/>
    <lineage>
        <taxon>Bacteria</taxon>
        <taxon>Pseudomonadati</taxon>
        <taxon>Pseudomonadota</taxon>
        <taxon>Betaproteobacteria</taxon>
        <taxon>Burkholderiales</taxon>
        <taxon>Oxalobacteraceae</taxon>
        <taxon>Collimonas</taxon>
    </lineage>
</organism>
<gene>
    <name evidence="1" type="ORF">CPter91_2682</name>
</gene>
<name>A0A127Q4M0_9BURK</name>